<dbReference type="PROSITE" id="PS00893">
    <property type="entry name" value="NUDIX_BOX"/>
    <property type="match status" value="1"/>
</dbReference>
<dbReference type="Pfam" id="PF00293">
    <property type="entry name" value="NUDIX"/>
    <property type="match status" value="1"/>
</dbReference>
<dbReference type="InterPro" id="IPR000086">
    <property type="entry name" value="NUDIX_hydrolase_dom"/>
</dbReference>
<dbReference type="Gene3D" id="3.90.79.10">
    <property type="entry name" value="Nucleoside Triphosphate Pyrophosphohydrolase"/>
    <property type="match status" value="1"/>
</dbReference>
<dbReference type="PROSITE" id="PS51462">
    <property type="entry name" value="NUDIX"/>
    <property type="match status" value="1"/>
</dbReference>
<reference evidence="5 6" key="1">
    <citation type="submission" date="2023-01" db="EMBL/GenBank/DDBJ databases">
        <title>Novel species of the genus Asticcacaulis isolated from rivers.</title>
        <authorList>
            <person name="Lu H."/>
        </authorList>
    </citation>
    <scope>NUCLEOTIDE SEQUENCE [LARGE SCALE GENOMIC DNA]</scope>
    <source>
        <strain evidence="5 6">BYS171W</strain>
    </source>
</reference>
<evidence type="ECO:0000259" key="4">
    <source>
        <dbReference type="PROSITE" id="PS51462"/>
    </source>
</evidence>
<accession>A0ABT5HNL3</accession>
<dbReference type="PANTHER" id="PTHR43736">
    <property type="entry name" value="ADP-RIBOSE PYROPHOSPHATASE"/>
    <property type="match status" value="1"/>
</dbReference>
<dbReference type="GO" id="GO:0016787">
    <property type="term" value="F:hydrolase activity"/>
    <property type="evidence" value="ECO:0007669"/>
    <property type="project" value="UniProtKB-KW"/>
</dbReference>
<name>A0ABT5HNL3_9CAUL</name>
<evidence type="ECO:0000256" key="3">
    <source>
        <dbReference type="RuleBase" id="RU003476"/>
    </source>
</evidence>
<dbReference type="PANTHER" id="PTHR43736:SF1">
    <property type="entry name" value="DIHYDRONEOPTERIN TRIPHOSPHATE DIPHOSPHATASE"/>
    <property type="match status" value="1"/>
</dbReference>
<keyword evidence="2 3" id="KW-0378">Hydrolase</keyword>
<comment type="caution">
    <text evidence="5">The sequence shown here is derived from an EMBL/GenBank/DDBJ whole genome shotgun (WGS) entry which is preliminary data.</text>
</comment>
<dbReference type="CDD" id="cd04673">
    <property type="entry name" value="NUDIX_ADPRase"/>
    <property type="match status" value="1"/>
</dbReference>
<proteinExistence type="inferred from homology"/>
<dbReference type="Proteomes" id="UP001214854">
    <property type="component" value="Unassembled WGS sequence"/>
</dbReference>
<evidence type="ECO:0000256" key="1">
    <source>
        <dbReference type="ARBA" id="ARBA00001946"/>
    </source>
</evidence>
<feature type="domain" description="Nudix hydrolase" evidence="4">
    <location>
        <begin position="7"/>
        <end position="143"/>
    </location>
</feature>
<dbReference type="PRINTS" id="PR00502">
    <property type="entry name" value="NUDIXFAMILY"/>
</dbReference>
<evidence type="ECO:0000256" key="2">
    <source>
        <dbReference type="ARBA" id="ARBA00022801"/>
    </source>
</evidence>
<keyword evidence="6" id="KW-1185">Reference proteome</keyword>
<evidence type="ECO:0000313" key="6">
    <source>
        <dbReference type="Proteomes" id="UP001214854"/>
    </source>
</evidence>
<dbReference type="InterPro" id="IPR020084">
    <property type="entry name" value="NUDIX_hydrolase_CS"/>
</dbReference>
<dbReference type="InterPro" id="IPR015797">
    <property type="entry name" value="NUDIX_hydrolase-like_dom_sf"/>
</dbReference>
<dbReference type="EMBL" id="JAQQKX010000001">
    <property type="protein sequence ID" value="MDC7681658.1"/>
    <property type="molecule type" value="Genomic_DNA"/>
</dbReference>
<dbReference type="InterPro" id="IPR020476">
    <property type="entry name" value="Nudix_hydrolase"/>
</dbReference>
<evidence type="ECO:0000313" key="5">
    <source>
        <dbReference type="EMBL" id="MDC7681658.1"/>
    </source>
</evidence>
<sequence>MQAQTHRPIPAIGVVCWRDNEVLLIRRGREPRKGHWSIPGGKVDRFEPMEATALRELHEETGIEAELGPLIGVYEIIEHPTEAYPDGFHLVLIDYLAEWQSGEPVAGDDAEEAVFVPYAQALERLLEPDLKEVLMRAYKLRYT</sequence>
<comment type="similarity">
    <text evidence="3">Belongs to the Nudix hydrolase family.</text>
</comment>
<dbReference type="SUPFAM" id="SSF55811">
    <property type="entry name" value="Nudix"/>
    <property type="match status" value="1"/>
</dbReference>
<dbReference type="RefSeq" id="WP_272746166.1">
    <property type="nucleotide sequence ID" value="NZ_JAQQKX010000001.1"/>
</dbReference>
<gene>
    <name evidence="5" type="ORF">PQU92_00070</name>
</gene>
<comment type="cofactor">
    <cofactor evidence="1">
        <name>Mg(2+)</name>
        <dbReference type="ChEBI" id="CHEBI:18420"/>
    </cofactor>
</comment>
<organism evidence="5 6">
    <name type="scientific">Asticcacaulis aquaticus</name>
    <dbReference type="NCBI Taxonomy" id="2984212"/>
    <lineage>
        <taxon>Bacteria</taxon>
        <taxon>Pseudomonadati</taxon>
        <taxon>Pseudomonadota</taxon>
        <taxon>Alphaproteobacteria</taxon>
        <taxon>Caulobacterales</taxon>
        <taxon>Caulobacteraceae</taxon>
        <taxon>Asticcacaulis</taxon>
    </lineage>
</organism>
<protein>
    <submittedName>
        <fullName evidence="5">NUDIX hydrolase</fullName>
    </submittedName>
</protein>